<dbReference type="AlphaFoldDB" id="A0A315ZFL1"/>
<gene>
    <name evidence="2" type="ORF">BC781_101726</name>
</gene>
<proteinExistence type="predicted"/>
<evidence type="ECO:0008006" key="4">
    <source>
        <dbReference type="Google" id="ProtNLM"/>
    </source>
</evidence>
<reference evidence="2 3" key="1">
    <citation type="submission" date="2018-03" db="EMBL/GenBank/DDBJ databases">
        <title>Genomic Encyclopedia of Archaeal and Bacterial Type Strains, Phase II (KMG-II): from individual species to whole genera.</title>
        <authorList>
            <person name="Goeker M."/>
        </authorList>
    </citation>
    <scope>NUCLEOTIDE SEQUENCE [LARGE SCALE GENOMIC DNA]</scope>
    <source>
        <strain evidence="2 3">DSM 28229</strain>
    </source>
</reference>
<dbReference type="Proteomes" id="UP000245535">
    <property type="component" value="Unassembled WGS sequence"/>
</dbReference>
<evidence type="ECO:0000256" key="1">
    <source>
        <dbReference type="SAM" id="Phobius"/>
    </source>
</evidence>
<sequence length="267" mass="30379">MKRIQLFEFEDFQWFPNSFRMTMTKLLNVLQKMMGVEKVIANLLLEAKQKTNFTRVVDLGSGSGGAMPMAIAYLNSQFEAEIVDLLLTDLHPNAKLAVSFNSDESNSISYQEESLDAVNLDNTPEGIKTMINSFHHMPPKIASEILASAQKNKESILIYELGENKVPVFVWGLLLPITLPILAIMSIFMLPFIKPLTFKDILFTWLIPLVPIFYAWDGQASLPRTYTFEDIEELLPPSDNEYTWEVKPAEKENGKKLGYYILGMPNF</sequence>
<name>A0A315ZFL1_SEDFL</name>
<keyword evidence="3" id="KW-1185">Reference proteome</keyword>
<keyword evidence="1" id="KW-0472">Membrane</keyword>
<feature type="transmembrane region" description="Helical" evidence="1">
    <location>
        <begin position="196"/>
        <end position="216"/>
    </location>
</feature>
<evidence type="ECO:0000313" key="2">
    <source>
        <dbReference type="EMBL" id="PWJ44376.1"/>
    </source>
</evidence>
<protein>
    <recommendedName>
        <fullName evidence="4">Methyltransferase family protein</fullName>
    </recommendedName>
</protein>
<keyword evidence="1" id="KW-0812">Transmembrane</keyword>
<keyword evidence="1" id="KW-1133">Transmembrane helix</keyword>
<comment type="caution">
    <text evidence="2">The sequence shown here is derived from an EMBL/GenBank/DDBJ whole genome shotgun (WGS) entry which is preliminary data.</text>
</comment>
<evidence type="ECO:0000313" key="3">
    <source>
        <dbReference type="Proteomes" id="UP000245535"/>
    </source>
</evidence>
<organism evidence="2 3">
    <name type="scientific">Sediminitomix flava</name>
    <dbReference type="NCBI Taxonomy" id="379075"/>
    <lineage>
        <taxon>Bacteria</taxon>
        <taxon>Pseudomonadati</taxon>
        <taxon>Bacteroidota</taxon>
        <taxon>Cytophagia</taxon>
        <taxon>Cytophagales</taxon>
        <taxon>Flammeovirgaceae</taxon>
        <taxon>Sediminitomix</taxon>
    </lineage>
</organism>
<feature type="transmembrane region" description="Helical" evidence="1">
    <location>
        <begin position="168"/>
        <end position="190"/>
    </location>
</feature>
<dbReference type="RefSeq" id="WP_109615869.1">
    <property type="nucleotide sequence ID" value="NZ_QGDO01000001.1"/>
</dbReference>
<dbReference type="OrthoDB" id="117053at2"/>
<accession>A0A315ZFL1</accession>
<dbReference type="EMBL" id="QGDO01000001">
    <property type="protein sequence ID" value="PWJ44376.1"/>
    <property type="molecule type" value="Genomic_DNA"/>
</dbReference>